<protein>
    <submittedName>
        <fullName evidence="3">Uncharacterized protein</fullName>
    </submittedName>
</protein>
<comment type="caution">
    <text evidence="3">The sequence shown here is derived from an EMBL/GenBank/DDBJ whole genome shotgun (WGS) entry which is preliminary data.</text>
</comment>
<dbReference type="RefSeq" id="WP_166698916.1">
    <property type="nucleotide sequence ID" value="NZ_JAAQTL010000001.1"/>
</dbReference>
<feature type="transmembrane region" description="Helical" evidence="2">
    <location>
        <begin position="94"/>
        <end position="116"/>
    </location>
</feature>
<feature type="transmembrane region" description="Helical" evidence="2">
    <location>
        <begin position="66"/>
        <end position="87"/>
    </location>
</feature>
<gene>
    <name evidence="3" type="ORF">HBF32_06645</name>
</gene>
<name>A0A7X5QTJ6_9GAMM</name>
<dbReference type="AlphaFoldDB" id="A0A7X5QTJ6"/>
<dbReference type="EMBL" id="JAAQTL010000001">
    <property type="protein sequence ID" value="NID15146.1"/>
    <property type="molecule type" value="Genomic_DNA"/>
</dbReference>
<evidence type="ECO:0000313" key="3">
    <source>
        <dbReference type="EMBL" id="NID15146.1"/>
    </source>
</evidence>
<evidence type="ECO:0000313" key="4">
    <source>
        <dbReference type="Proteomes" id="UP000518878"/>
    </source>
</evidence>
<accession>A0A7X5QTJ6</accession>
<proteinExistence type="predicted"/>
<evidence type="ECO:0000256" key="1">
    <source>
        <dbReference type="SAM" id="MobiDB-lite"/>
    </source>
</evidence>
<sequence length="173" mass="19036">MKTSEEFAQESSQHEDTSILPSKKEKKPVAIIVTMLFAALILMTDGFGFIRLLFSIRTLSDRSLMFHLTGFLTGQLIAMVFTAAVLVACIRRPVWGRIVSMVFAVAFGILCIATLLSPNPDPVFKIAPGAEEEGAYMARALLCLGVVAYVWSMTFGARTKAYFAEARTDSTRQ</sequence>
<feature type="transmembrane region" description="Helical" evidence="2">
    <location>
        <begin position="136"/>
        <end position="157"/>
    </location>
</feature>
<feature type="region of interest" description="Disordered" evidence="1">
    <location>
        <begin position="1"/>
        <end position="21"/>
    </location>
</feature>
<keyword evidence="2" id="KW-0812">Transmembrane</keyword>
<keyword evidence="2" id="KW-0472">Membrane</keyword>
<organism evidence="3 4">
    <name type="scientific">Luteibacter yeojuensis</name>
    <dbReference type="NCBI Taxonomy" id="345309"/>
    <lineage>
        <taxon>Bacteria</taxon>
        <taxon>Pseudomonadati</taxon>
        <taxon>Pseudomonadota</taxon>
        <taxon>Gammaproteobacteria</taxon>
        <taxon>Lysobacterales</taxon>
        <taxon>Rhodanobacteraceae</taxon>
        <taxon>Luteibacter</taxon>
    </lineage>
</organism>
<reference evidence="3 4" key="1">
    <citation type="journal article" date="2006" name="Int. J. Syst. Evol. Microbiol.">
        <title>Dyella yeojuensis sp. nov., isolated from greenhouse soil in Korea.</title>
        <authorList>
            <person name="Kim B.Y."/>
            <person name="Weon H.Y."/>
            <person name="Lee K.H."/>
            <person name="Seok S.J."/>
            <person name="Kwon S.W."/>
            <person name="Go S.J."/>
            <person name="Stackebrandt E."/>
        </authorList>
    </citation>
    <scope>NUCLEOTIDE SEQUENCE [LARGE SCALE GENOMIC DNA]</scope>
    <source>
        <strain evidence="3 4">DSM 17673</strain>
    </source>
</reference>
<keyword evidence="2" id="KW-1133">Transmembrane helix</keyword>
<evidence type="ECO:0000256" key="2">
    <source>
        <dbReference type="SAM" id="Phobius"/>
    </source>
</evidence>
<keyword evidence="4" id="KW-1185">Reference proteome</keyword>
<dbReference type="Proteomes" id="UP000518878">
    <property type="component" value="Unassembled WGS sequence"/>
</dbReference>
<feature type="transmembrane region" description="Helical" evidence="2">
    <location>
        <begin position="29"/>
        <end position="54"/>
    </location>
</feature>